<keyword evidence="2" id="KW-1185">Reference proteome</keyword>
<dbReference type="EMBL" id="PEDP01000348">
    <property type="protein sequence ID" value="POS86356.1"/>
    <property type="molecule type" value="Genomic_DNA"/>
</dbReference>
<dbReference type="AlphaFoldDB" id="A0A2S4PWF2"/>
<accession>A0A2S4PWF2</accession>
<name>A0A2S4PWF2_9PEZI</name>
<sequence>MAGFYREYTTEAPDVTIKEVSDEEEAFKEQKKEVFEVFTLSQAGFPQRQIAEQLGFTLRQVGYTLRSGQVSPRRRTEKRTKLNSEQVDELVAFALSDGKKRHMSYLELAMHFSKWNVGESAIRGALTRRGYSRNRTRR</sequence>
<organism evidence="1 2">
    <name type="scientific">Erysiphe pulchra</name>
    <dbReference type="NCBI Taxonomy" id="225359"/>
    <lineage>
        <taxon>Eukaryota</taxon>
        <taxon>Fungi</taxon>
        <taxon>Dikarya</taxon>
        <taxon>Ascomycota</taxon>
        <taxon>Pezizomycotina</taxon>
        <taxon>Leotiomycetes</taxon>
        <taxon>Erysiphales</taxon>
        <taxon>Erysiphaceae</taxon>
        <taxon>Erysiphe</taxon>
    </lineage>
</organism>
<evidence type="ECO:0000313" key="2">
    <source>
        <dbReference type="Proteomes" id="UP000237438"/>
    </source>
</evidence>
<dbReference type="Proteomes" id="UP000237438">
    <property type="component" value="Unassembled WGS sequence"/>
</dbReference>
<evidence type="ECO:0000313" key="1">
    <source>
        <dbReference type="EMBL" id="POS86356.1"/>
    </source>
</evidence>
<gene>
    <name evidence="1" type="ORF">EPUL_001493</name>
</gene>
<protein>
    <submittedName>
        <fullName evidence="1">Uncharacterized protein</fullName>
    </submittedName>
</protein>
<proteinExistence type="predicted"/>
<dbReference type="OrthoDB" id="3695406at2759"/>
<comment type="caution">
    <text evidence="1">The sequence shown here is derived from an EMBL/GenBank/DDBJ whole genome shotgun (WGS) entry which is preliminary data.</text>
</comment>
<reference evidence="1 2" key="1">
    <citation type="submission" date="2017-10" db="EMBL/GenBank/DDBJ databases">
        <title>Development of genomic resources for the powdery mildew, Erysiphe pulchra.</title>
        <authorList>
            <person name="Wadl P.A."/>
            <person name="Mack B.M."/>
            <person name="Moore G."/>
            <person name="Beltz S.B."/>
        </authorList>
    </citation>
    <scope>NUCLEOTIDE SEQUENCE [LARGE SCALE GENOMIC DNA]</scope>
    <source>
        <strain evidence="1">Cflorida</strain>
    </source>
</reference>